<evidence type="ECO:0000256" key="1">
    <source>
        <dbReference type="ARBA" id="ARBA00004370"/>
    </source>
</evidence>
<dbReference type="SMART" id="SM00184">
    <property type="entry name" value="RING"/>
    <property type="match status" value="1"/>
</dbReference>
<evidence type="ECO:0000313" key="12">
    <source>
        <dbReference type="Proteomes" id="UP000829196"/>
    </source>
</evidence>
<evidence type="ECO:0000256" key="9">
    <source>
        <dbReference type="SAM" id="Phobius"/>
    </source>
</evidence>
<evidence type="ECO:0000313" key="11">
    <source>
        <dbReference type="EMBL" id="KAI0519170.1"/>
    </source>
</evidence>
<dbReference type="OrthoDB" id="8062037at2759"/>
<dbReference type="PANTHER" id="PTHR46539:SF1">
    <property type="entry name" value="E3 UBIQUITIN-PROTEIN LIGASE ATL42"/>
    <property type="match status" value="1"/>
</dbReference>
<dbReference type="CDD" id="cd16461">
    <property type="entry name" value="RING-H2_EL5-like"/>
    <property type="match status" value="1"/>
</dbReference>
<keyword evidence="7 9" id="KW-0472">Membrane</keyword>
<name>A0A8T3BRU2_DENNO</name>
<comment type="subcellular location">
    <subcellularLocation>
        <location evidence="1">Membrane</location>
    </subcellularLocation>
</comment>
<evidence type="ECO:0000256" key="3">
    <source>
        <dbReference type="ARBA" id="ARBA00022723"/>
    </source>
</evidence>
<keyword evidence="4 8" id="KW-0863">Zinc-finger</keyword>
<keyword evidence="2 9" id="KW-0812">Transmembrane</keyword>
<evidence type="ECO:0000256" key="2">
    <source>
        <dbReference type="ARBA" id="ARBA00022692"/>
    </source>
</evidence>
<keyword evidence="3" id="KW-0479">Metal-binding</keyword>
<dbReference type="InterPro" id="IPR013083">
    <property type="entry name" value="Znf_RING/FYVE/PHD"/>
</dbReference>
<dbReference type="GO" id="GO:0008270">
    <property type="term" value="F:zinc ion binding"/>
    <property type="evidence" value="ECO:0007669"/>
    <property type="project" value="UniProtKB-KW"/>
</dbReference>
<dbReference type="Pfam" id="PF13639">
    <property type="entry name" value="zf-RING_2"/>
    <property type="match status" value="1"/>
</dbReference>
<dbReference type="PANTHER" id="PTHR46539">
    <property type="entry name" value="E3 UBIQUITIN-PROTEIN LIGASE ATL42"/>
    <property type="match status" value="1"/>
</dbReference>
<gene>
    <name evidence="11" type="ORF">KFK09_006612</name>
</gene>
<protein>
    <recommendedName>
        <fullName evidence="10">RING-type domain-containing protein</fullName>
    </recommendedName>
</protein>
<evidence type="ECO:0000259" key="10">
    <source>
        <dbReference type="PROSITE" id="PS50089"/>
    </source>
</evidence>
<evidence type="ECO:0000256" key="8">
    <source>
        <dbReference type="PROSITE-ProRule" id="PRU00175"/>
    </source>
</evidence>
<dbReference type="EMBL" id="JAGYWB010000006">
    <property type="protein sequence ID" value="KAI0519170.1"/>
    <property type="molecule type" value="Genomic_DNA"/>
</dbReference>
<proteinExistence type="predicted"/>
<evidence type="ECO:0000256" key="4">
    <source>
        <dbReference type="ARBA" id="ARBA00022771"/>
    </source>
</evidence>
<feature type="transmembrane region" description="Helical" evidence="9">
    <location>
        <begin position="15"/>
        <end position="37"/>
    </location>
</feature>
<comment type="caution">
    <text evidence="11">The sequence shown here is derived from an EMBL/GenBank/DDBJ whole genome shotgun (WGS) entry which is preliminary data.</text>
</comment>
<keyword evidence="5" id="KW-0862">Zinc</keyword>
<reference evidence="11" key="1">
    <citation type="journal article" date="2022" name="Front. Genet.">
        <title>Chromosome-Scale Assembly of the Dendrobium nobile Genome Provides Insights Into the Molecular Mechanism of the Biosynthesis of the Medicinal Active Ingredient of Dendrobium.</title>
        <authorList>
            <person name="Xu Q."/>
            <person name="Niu S.-C."/>
            <person name="Li K.-L."/>
            <person name="Zheng P.-J."/>
            <person name="Zhang X.-J."/>
            <person name="Jia Y."/>
            <person name="Liu Y."/>
            <person name="Niu Y.-X."/>
            <person name="Yu L.-H."/>
            <person name="Chen D.-F."/>
            <person name="Zhang G.-Q."/>
        </authorList>
    </citation>
    <scope>NUCLEOTIDE SEQUENCE</scope>
    <source>
        <tissue evidence="11">Leaf</tissue>
    </source>
</reference>
<keyword evidence="6 9" id="KW-1133">Transmembrane helix</keyword>
<dbReference type="InterPro" id="IPR001841">
    <property type="entry name" value="Znf_RING"/>
</dbReference>
<dbReference type="PROSITE" id="PS50089">
    <property type="entry name" value="ZF_RING_2"/>
    <property type="match status" value="1"/>
</dbReference>
<keyword evidence="12" id="KW-1185">Reference proteome</keyword>
<sequence length="153" mass="17405">MAFPPPSSSKSSPTFNSYFLLIIVSFVLVAIALTLLLNSYRCLQMESFLECFRRCWIKKEPKAVEIIPVCRYKEEQSFSTECSVCLTAFQEGEKVRQLPACRHSFHAPCVDMWLYSHSSCPSCRALVPQATMEDSRQQRLENREVAVAIVSAL</sequence>
<evidence type="ECO:0000256" key="6">
    <source>
        <dbReference type="ARBA" id="ARBA00022989"/>
    </source>
</evidence>
<evidence type="ECO:0000256" key="5">
    <source>
        <dbReference type="ARBA" id="ARBA00022833"/>
    </source>
</evidence>
<dbReference type="AlphaFoldDB" id="A0A8T3BRU2"/>
<dbReference type="SMR" id="A0A8T3BRU2"/>
<organism evidence="11 12">
    <name type="scientific">Dendrobium nobile</name>
    <name type="common">Orchid</name>
    <dbReference type="NCBI Taxonomy" id="94219"/>
    <lineage>
        <taxon>Eukaryota</taxon>
        <taxon>Viridiplantae</taxon>
        <taxon>Streptophyta</taxon>
        <taxon>Embryophyta</taxon>
        <taxon>Tracheophyta</taxon>
        <taxon>Spermatophyta</taxon>
        <taxon>Magnoliopsida</taxon>
        <taxon>Liliopsida</taxon>
        <taxon>Asparagales</taxon>
        <taxon>Orchidaceae</taxon>
        <taxon>Epidendroideae</taxon>
        <taxon>Malaxideae</taxon>
        <taxon>Dendrobiinae</taxon>
        <taxon>Dendrobium</taxon>
    </lineage>
</organism>
<dbReference type="Gene3D" id="3.30.40.10">
    <property type="entry name" value="Zinc/RING finger domain, C3HC4 (zinc finger)"/>
    <property type="match status" value="1"/>
</dbReference>
<feature type="domain" description="RING-type" evidence="10">
    <location>
        <begin position="82"/>
        <end position="124"/>
    </location>
</feature>
<evidence type="ECO:0000256" key="7">
    <source>
        <dbReference type="ARBA" id="ARBA00023136"/>
    </source>
</evidence>
<dbReference type="SUPFAM" id="SSF57850">
    <property type="entry name" value="RING/U-box"/>
    <property type="match status" value="1"/>
</dbReference>
<dbReference type="Proteomes" id="UP000829196">
    <property type="component" value="Unassembled WGS sequence"/>
</dbReference>
<dbReference type="GO" id="GO:0016020">
    <property type="term" value="C:membrane"/>
    <property type="evidence" value="ECO:0007669"/>
    <property type="project" value="UniProtKB-SubCell"/>
</dbReference>
<accession>A0A8T3BRU2</accession>